<accession>A0A6J7X3V2</accession>
<sequence>MTYRQIGEIENLSGVAIMNIINRGLGKVGRTLFVEVHGREPTPQELNELIKDESFQETVAQLMDEGGEKKRK</sequence>
<name>A0A6J7X3V2_9CAUD</name>
<protein>
    <submittedName>
        <fullName evidence="1">Uncharacterized protein</fullName>
    </submittedName>
</protein>
<reference evidence="1" key="1">
    <citation type="submission" date="2020-05" db="EMBL/GenBank/DDBJ databases">
        <authorList>
            <person name="Chiriac C."/>
            <person name="Salcher M."/>
            <person name="Ghai R."/>
            <person name="Kavagutti S V."/>
        </authorList>
    </citation>
    <scope>NUCLEOTIDE SEQUENCE</scope>
</reference>
<organism evidence="1">
    <name type="scientific">uncultured Caudovirales phage</name>
    <dbReference type="NCBI Taxonomy" id="2100421"/>
    <lineage>
        <taxon>Viruses</taxon>
        <taxon>Duplodnaviria</taxon>
        <taxon>Heunggongvirae</taxon>
        <taxon>Uroviricota</taxon>
        <taxon>Caudoviricetes</taxon>
        <taxon>Peduoviridae</taxon>
        <taxon>Maltschvirus</taxon>
        <taxon>Maltschvirus maltsch</taxon>
    </lineage>
</organism>
<proteinExistence type="predicted"/>
<evidence type="ECO:0000313" key="1">
    <source>
        <dbReference type="EMBL" id="CAB5223970.1"/>
    </source>
</evidence>
<dbReference type="EMBL" id="LR798323">
    <property type="protein sequence ID" value="CAB5223970.1"/>
    <property type="molecule type" value="Genomic_DNA"/>
</dbReference>
<gene>
    <name evidence="1" type="ORF">UFOVP390_24</name>
</gene>